<protein>
    <submittedName>
        <fullName evidence="2">Uncharacterized protein</fullName>
    </submittedName>
</protein>
<dbReference type="EMBL" id="JAESVB010000002">
    <property type="protein sequence ID" value="MCB8875001.1"/>
    <property type="molecule type" value="Genomic_DNA"/>
</dbReference>
<proteinExistence type="predicted"/>
<dbReference type="RefSeq" id="WP_227320648.1">
    <property type="nucleotide sequence ID" value="NZ_JAESVB010000002.1"/>
</dbReference>
<organism evidence="2 3">
    <name type="scientific">Acidisoma silvae</name>
    <dbReference type="NCBI Taxonomy" id="2802396"/>
    <lineage>
        <taxon>Bacteria</taxon>
        <taxon>Pseudomonadati</taxon>
        <taxon>Pseudomonadota</taxon>
        <taxon>Alphaproteobacteria</taxon>
        <taxon>Acetobacterales</taxon>
        <taxon>Acidocellaceae</taxon>
        <taxon>Acidisoma</taxon>
    </lineage>
</organism>
<keyword evidence="1" id="KW-1133">Transmembrane helix</keyword>
<dbReference type="Proteomes" id="UP000708298">
    <property type="component" value="Unassembled WGS sequence"/>
</dbReference>
<dbReference type="AlphaFoldDB" id="A0A963YQL5"/>
<feature type="transmembrane region" description="Helical" evidence="1">
    <location>
        <begin position="34"/>
        <end position="52"/>
    </location>
</feature>
<evidence type="ECO:0000256" key="1">
    <source>
        <dbReference type="SAM" id="Phobius"/>
    </source>
</evidence>
<keyword evidence="1" id="KW-0812">Transmembrane</keyword>
<reference evidence="2" key="2">
    <citation type="submission" date="2021-01" db="EMBL/GenBank/DDBJ databases">
        <authorList>
            <person name="Mieszkin S."/>
            <person name="Pouder E."/>
            <person name="Alain K."/>
        </authorList>
    </citation>
    <scope>NUCLEOTIDE SEQUENCE</scope>
    <source>
        <strain evidence="2">HW T2.11</strain>
    </source>
</reference>
<feature type="transmembrane region" description="Helical" evidence="1">
    <location>
        <begin position="58"/>
        <end position="77"/>
    </location>
</feature>
<reference evidence="2" key="1">
    <citation type="journal article" date="2021" name="Microorganisms">
        <title>Acidisoma silvae sp. nov. and Acidisomacellulosilytica sp. nov., Two Acidophilic Bacteria Isolated from Decaying Wood, Hydrolyzing Cellulose and Producing Poly-3-hydroxybutyrate.</title>
        <authorList>
            <person name="Mieszkin S."/>
            <person name="Pouder E."/>
            <person name="Uroz S."/>
            <person name="Simon-Colin C."/>
            <person name="Alain K."/>
        </authorList>
    </citation>
    <scope>NUCLEOTIDE SEQUENCE</scope>
    <source>
        <strain evidence="2">HW T2.11</strain>
    </source>
</reference>
<evidence type="ECO:0000313" key="3">
    <source>
        <dbReference type="Proteomes" id="UP000708298"/>
    </source>
</evidence>
<comment type="caution">
    <text evidence="2">The sequence shown here is derived from an EMBL/GenBank/DDBJ whole genome shotgun (WGS) entry which is preliminary data.</text>
</comment>
<gene>
    <name evidence="2" type="ORF">ASILVAE211_07385</name>
</gene>
<accession>A0A963YQL5</accession>
<keyword evidence="3" id="KW-1185">Reference proteome</keyword>
<keyword evidence="1" id="KW-0472">Membrane</keyword>
<name>A0A963YQL5_9PROT</name>
<evidence type="ECO:0000313" key="2">
    <source>
        <dbReference type="EMBL" id="MCB8875001.1"/>
    </source>
</evidence>
<sequence>MRADGTFVEAARGPGATGARFTASWPPQGAPRGGFARGLAIAGVLAGAAIVIGLVLSLALILVPMAIAAALIGYAALRFQMWRMRQSGQTMRGPLGPIMAQAEAMMRNRAGRQ</sequence>